<dbReference type="Pfam" id="PF24883">
    <property type="entry name" value="NPHP3_N"/>
    <property type="match status" value="1"/>
</dbReference>
<dbReference type="PANTHER" id="PTHR10039">
    <property type="entry name" value="AMELOGENIN"/>
    <property type="match status" value="1"/>
</dbReference>
<protein>
    <recommendedName>
        <fullName evidence="3">Nephrocystin 3-like N-terminal domain-containing protein</fullName>
    </recommendedName>
</protein>
<gene>
    <name evidence="4" type="ORF">D9619_005285</name>
</gene>
<dbReference type="InterPro" id="IPR027417">
    <property type="entry name" value="P-loop_NTPase"/>
</dbReference>
<evidence type="ECO:0000259" key="3">
    <source>
        <dbReference type="Pfam" id="PF24883"/>
    </source>
</evidence>
<feature type="domain" description="Nephrocystin 3-like N-terminal" evidence="3">
    <location>
        <begin position="285"/>
        <end position="467"/>
    </location>
</feature>
<dbReference type="Proteomes" id="UP000567179">
    <property type="component" value="Unassembled WGS sequence"/>
</dbReference>
<dbReference type="Gene3D" id="3.40.50.300">
    <property type="entry name" value="P-loop containing nucleotide triphosphate hydrolases"/>
    <property type="match status" value="1"/>
</dbReference>
<evidence type="ECO:0000313" key="5">
    <source>
        <dbReference type="Proteomes" id="UP000567179"/>
    </source>
</evidence>
<dbReference type="AlphaFoldDB" id="A0A8H5BX07"/>
<name>A0A8H5BX07_9AGAR</name>
<comment type="caution">
    <text evidence="4">The sequence shown here is derived from an EMBL/GenBank/DDBJ whole genome shotgun (WGS) entry which is preliminary data.</text>
</comment>
<feature type="region of interest" description="Disordered" evidence="2">
    <location>
        <begin position="1"/>
        <end position="83"/>
    </location>
</feature>
<dbReference type="InterPro" id="IPR056884">
    <property type="entry name" value="NPHP3-like_N"/>
</dbReference>
<keyword evidence="1" id="KW-0677">Repeat</keyword>
<sequence length="485" mass="53246">MSSRNPAKQIGSPGIWVLLFPNSDQTSKKRRSPEARTDNSIPLKDAGHQTSVLVASSASEEARDAHLPLVKSTPPADSAGDAGLKSALTSRRMTAQPIIGPEDPHEPTSPKKTGGQAKERFAVAGRFAQTVIKNLPDLVDGNPVKIAFSVAKLIIETRNSITENHEAINRYMLNAAEKLNAIQAATNNGTQAPQGLEACKNASGATKVFDFENQSKKIEEIFGAIVTATKNFQIQMAESIQTTADRIGLNLKRQALRSLNPVRIAEYDAQISGKYIWRGECTPGTRTDILKDIQDWVEDASPANNICWLTGHAGSGKTAILYTIARRADELAETTTRIDNPRLGATFFCSRQFLETREPDRIIPTIVSQRLAEICQPFEDALQASSISGAYPSLFQTTSISIRTQITGLLVVPWQQCAAKWAQNRYLIVIDALVEIDEQGASDLLLSLFDAIRNHRLGGLKFLVASRTDPNIRKQIESFRFRKEL</sequence>
<accession>A0A8H5BX07</accession>
<keyword evidence="5" id="KW-1185">Reference proteome</keyword>
<dbReference type="EMBL" id="JAACJJ010000001">
    <property type="protein sequence ID" value="KAF5330873.1"/>
    <property type="molecule type" value="Genomic_DNA"/>
</dbReference>
<dbReference type="SUPFAM" id="SSF52540">
    <property type="entry name" value="P-loop containing nucleoside triphosphate hydrolases"/>
    <property type="match status" value="1"/>
</dbReference>
<evidence type="ECO:0000256" key="1">
    <source>
        <dbReference type="ARBA" id="ARBA00022737"/>
    </source>
</evidence>
<organism evidence="4 5">
    <name type="scientific">Psilocybe cf. subviscida</name>
    <dbReference type="NCBI Taxonomy" id="2480587"/>
    <lineage>
        <taxon>Eukaryota</taxon>
        <taxon>Fungi</taxon>
        <taxon>Dikarya</taxon>
        <taxon>Basidiomycota</taxon>
        <taxon>Agaricomycotina</taxon>
        <taxon>Agaricomycetes</taxon>
        <taxon>Agaricomycetidae</taxon>
        <taxon>Agaricales</taxon>
        <taxon>Agaricineae</taxon>
        <taxon>Strophariaceae</taxon>
        <taxon>Psilocybe</taxon>
    </lineage>
</organism>
<dbReference type="OrthoDB" id="3269932at2759"/>
<evidence type="ECO:0000313" key="4">
    <source>
        <dbReference type="EMBL" id="KAF5330873.1"/>
    </source>
</evidence>
<evidence type="ECO:0000256" key="2">
    <source>
        <dbReference type="SAM" id="MobiDB-lite"/>
    </source>
</evidence>
<proteinExistence type="predicted"/>
<reference evidence="4 5" key="1">
    <citation type="journal article" date="2020" name="ISME J.">
        <title>Uncovering the hidden diversity of litter-decomposition mechanisms in mushroom-forming fungi.</title>
        <authorList>
            <person name="Floudas D."/>
            <person name="Bentzer J."/>
            <person name="Ahren D."/>
            <person name="Johansson T."/>
            <person name="Persson P."/>
            <person name="Tunlid A."/>
        </authorList>
    </citation>
    <scope>NUCLEOTIDE SEQUENCE [LARGE SCALE GENOMIC DNA]</scope>
    <source>
        <strain evidence="4 5">CBS 101986</strain>
    </source>
</reference>
<feature type="region of interest" description="Disordered" evidence="2">
    <location>
        <begin position="96"/>
        <end position="115"/>
    </location>
</feature>